<protein>
    <submittedName>
        <fullName evidence="3">Formimidoylglutamase</fullName>
    </submittedName>
</protein>
<sequence>MPTVYTELLPATKSEKHGALVWERATDNAISHFAGVLTITGRRDHCRYRVEEFPADEPGRAFMLFKLDAGTDRTEERYGCFLAKNGANLCECRGFVATRGCKHLAALTELVRAGQV</sequence>
<feature type="domain" description="SWIM-type" evidence="2">
    <location>
        <begin position="78"/>
        <end position="112"/>
    </location>
</feature>
<organism evidence="3 4">
    <name type="scientific">Gemmata massiliana</name>
    <dbReference type="NCBI Taxonomy" id="1210884"/>
    <lineage>
        <taxon>Bacteria</taxon>
        <taxon>Pseudomonadati</taxon>
        <taxon>Planctomycetota</taxon>
        <taxon>Planctomycetia</taxon>
        <taxon>Gemmatales</taxon>
        <taxon>Gemmataceae</taxon>
        <taxon>Gemmata</taxon>
    </lineage>
</organism>
<keyword evidence="1" id="KW-0863">Zinc-finger</keyword>
<dbReference type="EMBL" id="LR593886">
    <property type="protein sequence ID" value="VTR94023.1"/>
    <property type="molecule type" value="Genomic_DNA"/>
</dbReference>
<accession>A0A6P2CYT3</accession>
<dbReference type="Proteomes" id="UP000464178">
    <property type="component" value="Chromosome"/>
</dbReference>
<gene>
    <name evidence="3" type="ORF">SOIL9_36910</name>
</gene>
<evidence type="ECO:0000256" key="1">
    <source>
        <dbReference type="PROSITE-ProRule" id="PRU00325"/>
    </source>
</evidence>
<proteinExistence type="predicted"/>
<evidence type="ECO:0000313" key="3">
    <source>
        <dbReference type="EMBL" id="VTR94023.1"/>
    </source>
</evidence>
<dbReference type="RefSeq" id="WP_162668649.1">
    <property type="nucleotide sequence ID" value="NZ_LR593886.1"/>
</dbReference>
<dbReference type="PROSITE" id="PS50966">
    <property type="entry name" value="ZF_SWIM"/>
    <property type="match status" value="1"/>
</dbReference>
<dbReference type="KEGG" id="gms:SOIL9_36910"/>
<dbReference type="GO" id="GO:0008270">
    <property type="term" value="F:zinc ion binding"/>
    <property type="evidence" value="ECO:0007669"/>
    <property type="project" value="UniProtKB-KW"/>
</dbReference>
<keyword evidence="1" id="KW-0479">Metal-binding</keyword>
<keyword evidence="4" id="KW-1185">Reference proteome</keyword>
<keyword evidence="1" id="KW-0862">Zinc</keyword>
<reference evidence="3 4" key="1">
    <citation type="submission" date="2019-05" db="EMBL/GenBank/DDBJ databases">
        <authorList>
            <consortium name="Science for Life Laboratories"/>
        </authorList>
    </citation>
    <scope>NUCLEOTIDE SEQUENCE [LARGE SCALE GENOMIC DNA]</scope>
    <source>
        <strain evidence="3">Soil9</strain>
    </source>
</reference>
<evidence type="ECO:0000259" key="2">
    <source>
        <dbReference type="PROSITE" id="PS50966"/>
    </source>
</evidence>
<dbReference type="InterPro" id="IPR007527">
    <property type="entry name" value="Znf_SWIM"/>
</dbReference>
<name>A0A6P2CYT3_9BACT</name>
<dbReference type="AlphaFoldDB" id="A0A6P2CYT3"/>
<evidence type="ECO:0000313" key="4">
    <source>
        <dbReference type="Proteomes" id="UP000464178"/>
    </source>
</evidence>